<dbReference type="GO" id="GO:0008360">
    <property type="term" value="P:regulation of cell shape"/>
    <property type="evidence" value="ECO:0007669"/>
    <property type="project" value="UniProtKB-KW"/>
</dbReference>
<dbReference type="CDD" id="cd01750">
    <property type="entry name" value="GATase1_CobQ"/>
    <property type="match status" value="1"/>
</dbReference>
<gene>
    <name evidence="2" type="primary">gatD</name>
    <name evidence="4" type="ORF">SAMN02910265_01656</name>
</gene>
<dbReference type="EC" id="3.5.1.2" evidence="2"/>
<feature type="binding site" evidence="2">
    <location>
        <position position="132"/>
    </location>
    <ligand>
        <name>substrate</name>
    </ligand>
</feature>
<dbReference type="GO" id="GO:0009252">
    <property type="term" value="P:peptidoglycan biosynthetic process"/>
    <property type="evidence" value="ECO:0007669"/>
    <property type="project" value="UniProtKB-UniRule"/>
</dbReference>
<dbReference type="GO" id="GO:0004359">
    <property type="term" value="F:glutaminase activity"/>
    <property type="evidence" value="ECO:0007669"/>
    <property type="project" value="UniProtKB-UniRule"/>
</dbReference>
<evidence type="ECO:0000313" key="4">
    <source>
        <dbReference type="EMBL" id="SEH60283.1"/>
    </source>
</evidence>
<reference evidence="4 5" key="1">
    <citation type="submission" date="2016-10" db="EMBL/GenBank/DDBJ databases">
        <authorList>
            <person name="de Groot N.N."/>
        </authorList>
    </citation>
    <scope>NUCLEOTIDE SEQUENCE [LARGE SCALE GENOMIC DNA]</scope>
    <source>
        <strain evidence="4 5">YAD2003</strain>
    </source>
</reference>
<evidence type="ECO:0000313" key="5">
    <source>
        <dbReference type="Proteomes" id="UP000183190"/>
    </source>
</evidence>
<feature type="domain" description="CobB/CobQ-like glutamine amidotransferase" evidence="3">
    <location>
        <begin position="5"/>
        <end position="203"/>
    </location>
</feature>
<dbReference type="InterPro" id="IPR033949">
    <property type="entry name" value="CobQ_GATase1"/>
</dbReference>
<evidence type="ECO:0000256" key="2">
    <source>
        <dbReference type="HAMAP-Rule" id="MF_02213"/>
    </source>
</evidence>
<dbReference type="GO" id="GO:0071555">
    <property type="term" value="P:cell wall organization"/>
    <property type="evidence" value="ECO:0007669"/>
    <property type="project" value="UniProtKB-KW"/>
</dbReference>
<dbReference type="PANTHER" id="PTHR21343:SF9">
    <property type="entry name" value="LIPID II ISOGLUTAMINYL SYNTHASE (GLUTAMINE-HYDROLYZING) SUBUNIT GATD"/>
    <property type="match status" value="1"/>
</dbReference>
<dbReference type="Pfam" id="PF07685">
    <property type="entry name" value="GATase_3"/>
    <property type="match status" value="1"/>
</dbReference>
<dbReference type="AlphaFoldDB" id="A0A1H6JEF9"/>
<dbReference type="Proteomes" id="UP000183190">
    <property type="component" value="Unassembled WGS sequence"/>
</dbReference>
<feature type="active site" evidence="2">
    <location>
        <position position="196"/>
    </location>
</feature>
<dbReference type="PROSITE" id="PS51274">
    <property type="entry name" value="GATASE_COBBQ"/>
    <property type="match status" value="1"/>
</dbReference>
<dbReference type="InterPro" id="IPR029062">
    <property type="entry name" value="Class_I_gatase-like"/>
</dbReference>
<dbReference type="HAMAP" id="MF_02213">
    <property type="entry name" value="Lipid_II_synth_GatD"/>
    <property type="match status" value="1"/>
</dbReference>
<feature type="active site" description="Nucleophile" evidence="2">
    <location>
        <position position="95"/>
    </location>
</feature>
<keyword evidence="1 2" id="KW-0315">Glutamine amidotransferase</keyword>
<dbReference type="InterPro" id="IPR011698">
    <property type="entry name" value="GATase_3"/>
</dbReference>
<dbReference type="Gene3D" id="3.40.50.880">
    <property type="match status" value="1"/>
</dbReference>
<comment type="function">
    <text evidence="2">The lipid II isoglutaminyl synthase complex catalyzes the formation of alpha-D-isoglutamine in the cell wall lipid II stem peptide. The GatD subunit catalyzes the hydrolysis of glutamine to glutamate and ammonia. The resulting ammonia molecule is channeled to the active site of MurT.</text>
</comment>
<keyword evidence="2" id="KW-0378">Hydrolase</keyword>
<sequence length="247" mass="27787">MKTIRILHMYADMLDLYGDSGNMEVMAFRCKKRGIECQIDKYSIDSEMPDFSSYDLIYIGGGADLEQQHISADLLKCKEGIVRAYKNGTFLFLICGGYQLMGKYYRDADGNDIKGLGLFDYFTVAPNSRRKRCIGNIVIETKITGKPVKVVGFENHGGQTQGVNTPFGKVLYGNGNCSKSEAEGYCEKNVIATYLHGPCLSKNPEISDYMIEYCVNRGESEHIIIDALDDTLEKECRQVMLDRLLKK</sequence>
<comment type="catalytic activity">
    <reaction evidence="2">
        <text>beta-D-GlcNAc-(1-&gt;4)-Mur2Ac(oyl-L-Ala-gamma-D-Glu-L-Lys-D-Ala-D-Ala)-di-trans,octa-cis-undecaprenyl diphosphate + L-glutamine + ATP + H2O = beta-D-GlcNAc-(1-&gt;4)-Mur2Ac(oyl-L-Ala-D-isoglutaminyl-L-Lys-D-Ala-D-Ala)-di-trans,octa-cis-undecaprenyl diphosphate + L-glutamate + ADP + phosphate + H(+)</text>
        <dbReference type="Rhea" id="RHEA:57928"/>
        <dbReference type="ChEBI" id="CHEBI:15377"/>
        <dbReference type="ChEBI" id="CHEBI:15378"/>
        <dbReference type="ChEBI" id="CHEBI:29985"/>
        <dbReference type="ChEBI" id="CHEBI:30616"/>
        <dbReference type="ChEBI" id="CHEBI:43474"/>
        <dbReference type="ChEBI" id="CHEBI:58359"/>
        <dbReference type="ChEBI" id="CHEBI:60033"/>
        <dbReference type="ChEBI" id="CHEBI:62233"/>
        <dbReference type="ChEBI" id="CHEBI:456216"/>
        <dbReference type="EC" id="6.3.5.13"/>
    </reaction>
</comment>
<keyword evidence="2" id="KW-0961">Cell wall biogenesis/degradation</keyword>
<evidence type="ECO:0000259" key="3">
    <source>
        <dbReference type="Pfam" id="PF07685"/>
    </source>
</evidence>
<dbReference type="OrthoDB" id="9782045at2"/>
<comment type="pathway">
    <text evidence="2">Cell wall biogenesis; peptidoglycan biosynthesis.</text>
</comment>
<dbReference type="SUPFAM" id="SSF52317">
    <property type="entry name" value="Class I glutamine amidotransferase-like"/>
    <property type="match status" value="1"/>
</dbReference>
<dbReference type="UniPathway" id="UPA00219"/>
<keyword evidence="2" id="KW-0436">Ligase</keyword>
<dbReference type="GO" id="GO:0140282">
    <property type="term" value="F:carbon-nitrogen ligase activity on lipid II"/>
    <property type="evidence" value="ECO:0007669"/>
    <property type="project" value="UniProtKB-UniRule"/>
</dbReference>
<dbReference type="EC" id="6.3.5.13" evidence="2"/>
<protein>
    <recommendedName>
        <fullName evidence="2">Lipid II isoglutaminyl synthase (glutamine-hydrolyzing) subunit GatD</fullName>
        <ecNumber evidence="2">6.3.5.13</ecNumber>
    </recommendedName>
    <alternativeName>
        <fullName evidence="2">Lipid II isoglutaminyl synthase glutaminase subunit</fullName>
        <ecNumber evidence="2">3.5.1.2</ecNumber>
    </alternativeName>
</protein>
<dbReference type="RefSeq" id="WP_074716284.1">
    <property type="nucleotide sequence ID" value="NZ_FNWV01000005.1"/>
</dbReference>
<comment type="subunit">
    <text evidence="2">Forms a heterodimer with MurT.</text>
</comment>
<accession>A0A1H6JEF9</accession>
<comment type="catalytic activity">
    <reaction evidence="2">
        <text>L-glutamine + H2O = L-glutamate + NH4(+)</text>
        <dbReference type="Rhea" id="RHEA:15889"/>
        <dbReference type="ChEBI" id="CHEBI:15377"/>
        <dbReference type="ChEBI" id="CHEBI:28938"/>
        <dbReference type="ChEBI" id="CHEBI:29985"/>
        <dbReference type="ChEBI" id="CHEBI:58359"/>
        <dbReference type="EC" id="3.5.1.2"/>
    </reaction>
</comment>
<comment type="similarity">
    <text evidence="2">Belongs to the CobB/CobQ family. GatD subfamily.</text>
</comment>
<keyword evidence="2" id="KW-0573">Peptidoglycan synthesis</keyword>
<keyword evidence="2" id="KW-0133">Cell shape</keyword>
<proteinExistence type="inferred from homology"/>
<dbReference type="PANTHER" id="PTHR21343">
    <property type="entry name" value="DETHIOBIOTIN SYNTHETASE"/>
    <property type="match status" value="1"/>
</dbReference>
<name>A0A1H6JEF9_RUMFL</name>
<dbReference type="InterPro" id="IPR043702">
    <property type="entry name" value="Lipid_II_synth_GatD"/>
</dbReference>
<evidence type="ECO:0000256" key="1">
    <source>
        <dbReference type="ARBA" id="ARBA00022962"/>
    </source>
</evidence>
<dbReference type="GO" id="GO:0009236">
    <property type="term" value="P:cobalamin biosynthetic process"/>
    <property type="evidence" value="ECO:0007669"/>
    <property type="project" value="InterPro"/>
</dbReference>
<dbReference type="EMBL" id="FNWV01000005">
    <property type="protein sequence ID" value="SEH60283.1"/>
    <property type="molecule type" value="Genomic_DNA"/>
</dbReference>
<organism evidence="4 5">
    <name type="scientific">Ruminococcus flavefaciens</name>
    <dbReference type="NCBI Taxonomy" id="1265"/>
    <lineage>
        <taxon>Bacteria</taxon>
        <taxon>Bacillati</taxon>
        <taxon>Bacillota</taxon>
        <taxon>Clostridia</taxon>
        <taxon>Eubacteriales</taxon>
        <taxon>Oscillospiraceae</taxon>
        <taxon>Ruminococcus</taxon>
    </lineage>
</organism>